<comment type="similarity">
    <text evidence="2">Belongs to the SUA5 family.</text>
</comment>
<dbReference type="GO" id="GO:0003725">
    <property type="term" value="F:double-stranded RNA binding"/>
    <property type="evidence" value="ECO:0007669"/>
    <property type="project" value="InterPro"/>
</dbReference>
<evidence type="ECO:0000256" key="10">
    <source>
        <dbReference type="ARBA" id="ARBA00029774"/>
    </source>
</evidence>
<organism evidence="13">
    <name type="scientific">Caldisericum exile</name>
    <dbReference type="NCBI Taxonomy" id="693075"/>
    <lineage>
        <taxon>Bacteria</taxon>
        <taxon>Pseudomonadati</taxon>
        <taxon>Caldisericota/Cryosericota group</taxon>
        <taxon>Caldisericota</taxon>
        <taxon>Caldisericia</taxon>
        <taxon>Caldisericales</taxon>
        <taxon>Caldisericaceae</taxon>
        <taxon>Caldisericum</taxon>
    </lineage>
</organism>
<evidence type="ECO:0000259" key="12">
    <source>
        <dbReference type="PROSITE" id="PS51163"/>
    </source>
</evidence>
<dbReference type="PROSITE" id="PS51163">
    <property type="entry name" value="YRDC"/>
    <property type="match status" value="1"/>
</dbReference>
<evidence type="ECO:0000256" key="1">
    <source>
        <dbReference type="ARBA" id="ARBA00004496"/>
    </source>
</evidence>
<dbReference type="PANTHER" id="PTHR17490">
    <property type="entry name" value="SUA5"/>
    <property type="match status" value="1"/>
</dbReference>
<dbReference type="GO" id="GO:0005737">
    <property type="term" value="C:cytoplasm"/>
    <property type="evidence" value="ECO:0007669"/>
    <property type="project" value="UniProtKB-SubCell"/>
</dbReference>
<comment type="catalytic activity">
    <reaction evidence="11">
        <text>L-threonine + hydrogencarbonate + ATP = L-threonylcarbamoyladenylate + diphosphate + H2O</text>
        <dbReference type="Rhea" id="RHEA:36407"/>
        <dbReference type="ChEBI" id="CHEBI:15377"/>
        <dbReference type="ChEBI" id="CHEBI:17544"/>
        <dbReference type="ChEBI" id="CHEBI:30616"/>
        <dbReference type="ChEBI" id="CHEBI:33019"/>
        <dbReference type="ChEBI" id="CHEBI:57926"/>
        <dbReference type="ChEBI" id="CHEBI:73682"/>
        <dbReference type="EC" id="2.7.7.87"/>
    </reaction>
</comment>
<evidence type="ECO:0000256" key="2">
    <source>
        <dbReference type="ARBA" id="ARBA00007663"/>
    </source>
</evidence>
<accession>A0A7C4U166</accession>
<dbReference type="GO" id="GO:0061710">
    <property type="term" value="F:L-threonylcarbamoyladenylate synthase"/>
    <property type="evidence" value="ECO:0007669"/>
    <property type="project" value="UniProtKB-EC"/>
</dbReference>
<keyword evidence="9" id="KW-0067">ATP-binding</keyword>
<dbReference type="AlphaFoldDB" id="A0A7C4U166"/>
<dbReference type="PANTHER" id="PTHR17490:SF16">
    <property type="entry name" value="THREONYLCARBAMOYL-AMP SYNTHASE"/>
    <property type="match status" value="1"/>
</dbReference>
<comment type="subcellular location">
    <subcellularLocation>
        <location evidence="1">Cytoplasm</location>
    </subcellularLocation>
</comment>
<comment type="caution">
    <text evidence="13">The sequence shown here is derived from an EMBL/GenBank/DDBJ whole genome shotgun (WGS) entry which is preliminary data.</text>
</comment>
<dbReference type="Pfam" id="PF01300">
    <property type="entry name" value="Sua5_yciO_yrdC"/>
    <property type="match status" value="1"/>
</dbReference>
<gene>
    <name evidence="13" type="ORF">ENV82_05215</name>
</gene>
<dbReference type="SUPFAM" id="SSF55821">
    <property type="entry name" value="YrdC/RibB"/>
    <property type="match status" value="1"/>
</dbReference>
<dbReference type="EMBL" id="DTHV01000155">
    <property type="protein sequence ID" value="HGW60809.1"/>
    <property type="molecule type" value="Genomic_DNA"/>
</dbReference>
<protein>
    <recommendedName>
        <fullName evidence="10">L-threonylcarbamoyladenylate synthase</fullName>
        <ecNumber evidence="3">2.7.7.87</ecNumber>
    </recommendedName>
    <alternativeName>
        <fullName evidence="10">L-threonylcarbamoyladenylate synthase</fullName>
    </alternativeName>
</protein>
<reference evidence="13" key="1">
    <citation type="journal article" date="2020" name="mSystems">
        <title>Genome- and Community-Level Interaction Insights into Carbon Utilization and Element Cycling Functions of Hydrothermarchaeota in Hydrothermal Sediment.</title>
        <authorList>
            <person name="Zhou Z."/>
            <person name="Liu Y."/>
            <person name="Xu W."/>
            <person name="Pan J."/>
            <person name="Luo Z.H."/>
            <person name="Li M."/>
        </authorList>
    </citation>
    <scope>NUCLEOTIDE SEQUENCE [LARGE SCALE GENOMIC DNA]</scope>
    <source>
        <strain evidence="13">SpSt-794</strain>
    </source>
</reference>
<keyword evidence="5" id="KW-0808">Transferase</keyword>
<dbReference type="InterPro" id="IPR006070">
    <property type="entry name" value="Sua5-like_dom"/>
</dbReference>
<evidence type="ECO:0000256" key="7">
    <source>
        <dbReference type="ARBA" id="ARBA00022695"/>
    </source>
</evidence>
<evidence type="ECO:0000256" key="3">
    <source>
        <dbReference type="ARBA" id="ARBA00012584"/>
    </source>
</evidence>
<keyword evidence="6" id="KW-0819">tRNA processing</keyword>
<sequence length="190" mass="21199">MDYKEVLEYLKNGGIIAFKTDTVMGLGVNGLDNEAVKRLFVLKGRSFNKPLYLLSYSFNQIYEYASHISDVALDIMEKYFPGAVTVVLLSQGKLFTLPDEPGKTIGIRIPNYPDLLDFLAWIKLPLLNTSANISGKPPIEKKSEVIATFKDAVRYVEFPHDIEMSGVPSTVVDLTLGRPVIIRKGSENKL</sequence>
<dbReference type="InterPro" id="IPR050156">
    <property type="entry name" value="TC-AMP_synthase_SUA5"/>
</dbReference>
<evidence type="ECO:0000256" key="6">
    <source>
        <dbReference type="ARBA" id="ARBA00022694"/>
    </source>
</evidence>
<keyword evidence="4" id="KW-0963">Cytoplasm</keyword>
<dbReference type="EC" id="2.7.7.87" evidence="3"/>
<evidence type="ECO:0000256" key="8">
    <source>
        <dbReference type="ARBA" id="ARBA00022741"/>
    </source>
</evidence>
<keyword evidence="8" id="KW-0547">Nucleotide-binding</keyword>
<evidence type="ECO:0000256" key="5">
    <source>
        <dbReference type="ARBA" id="ARBA00022679"/>
    </source>
</evidence>
<dbReference type="GO" id="GO:0008033">
    <property type="term" value="P:tRNA processing"/>
    <property type="evidence" value="ECO:0007669"/>
    <property type="project" value="UniProtKB-KW"/>
</dbReference>
<proteinExistence type="inferred from homology"/>
<name>A0A7C4U166_9BACT</name>
<feature type="domain" description="YrdC-like" evidence="12">
    <location>
        <begin position="1"/>
        <end position="187"/>
    </location>
</feature>
<dbReference type="GO" id="GO:0000049">
    <property type="term" value="F:tRNA binding"/>
    <property type="evidence" value="ECO:0007669"/>
    <property type="project" value="TreeGrafter"/>
</dbReference>
<dbReference type="GO" id="GO:0006450">
    <property type="term" value="P:regulation of translational fidelity"/>
    <property type="evidence" value="ECO:0007669"/>
    <property type="project" value="TreeGrafter"/>
</dbReference>
<evidence type="ECO:0000256" key="4">
    <source>
        <dbReference type="ARBA" id="ARBA00022490"/>
    </source>
</evidence>
<evidence type="ECO:0000256" key="9">
    <source>
        <dbReference type="ARBA" id="ARBA00022840"/>
    </source>
</evidence>
<evidence type="ECO:0000313" key="13">
    <source>
        <dbReference type="EMBL" id="HGW60809.1"/>
    </source>
</evidence>
<dbReference type="GO" id="GO:0005524">
    <property type="term" value="F:ATP binding"/>
    <property type="evidence" value="ECO:0007669"/>
    <property type="project" value="UniProtKB-KW"/>
</dbReference>
<keyword evidence="7" id="KW-0548">Nucleotidyltransferase</keyword>
<dbReference type="NCBIfam" id="TIGR00057">
    <property type="entry name" value="L-threonylcarbamoyladenylate synthase"/>
    <property type="match status" value="1"/>
</dbReference>
<evidence type="ECO:0000256" key="11">
    <source>
        <dbReference type="ARBA" id="ARBA00048366"/>
    </source>
</evidence>
<dbReference type="InterPro" id="IPR017945">
    <property type="entry name" value="DHBP_synth_RibB-like_a/b_dom"/>
</dbReference>
<dbReference type="Gene3D" id="3.90.870.10">
    <property type="entry name" value="DHBP synthase"/>
    <property type="match status" value="1"/>
</dbReference>